<keyword evidence="1" id="KW-0472">Membrane</keyword>
<keyword evidence="3" id="KW-1185">Reference proteome</keyword>
<evidence type="ECO:0000313" key="3">
    <source>
        <dbReference type="Proteomes" id="UP000001940"/>
    </source>
</evidence>
<dbReference type="STRING" id="6239.M03E7.3.1"/>
<dbReference type="Proteomes" id="UP000001940">
    <property type="component" value="Chromosome V"/>
</dbReference>
<evidence type="ECO:0000313" key="2">
    <source>
        <dbReference type="EMBL" id="CCD68246.1"/>
    </source>
</evidence>
<dbReference type="KEGG" id="cel:CELE_M03E7.3"/>
<dbReference type="OMA" id="CYYINFM"/>
<dbReference type="CTD" id="187423"/>
<feature type="transmembrane region" description="Helical" evidence="1">
    <location>
        <begin position="28"/>
        <end position="47"/>
    </location>
</feature>
<dbReference type="PIR" id="T30125">
    <property type="entry name" value="T30125"/>
</dbReference>
<reference evidence="2 3" key="1">
    <citation type="journal article" date="1998" name="Science">
        <title>Genome sequence of the nematode C. elegans: a platform for investigating biology.</title>
        <authorList>
            <consortium name="The C. elegans sequencing consortium"/>
            <person name="Sulson J.E."/>
            <person name="Waterston R."/>
        </authorList>
    </citation>
    <scope>NUCLEOTIDE SEQUENCE [LARGE SCALE GENOMIC DNA]</scope>
    <source>
        <strain evidence="2 3">Bristol N2</strain>
    </source>
</reference>
<keyword evidence="1" id="KW-0812">Transmembrane</keyword>
<proteinExistence type="predicted"/>
<dbReference type="UCSC" id="M03E7.3">
    <property type="organism name" value="c. elegans"/>
</dbReference>
<dbReference type="AGR" id="WB:WBGene00019755"/>
<accession>Q21497</accession>
<name>Q21497_CAEEL</name>
<organism evidence="2 3">
    <name type="scientific">Caenorhabditis elegans</name>
    <dbReference type="NCBI Taxonomy" id="6239"/>
    <lineage>
        <taxon>Eukaryota</taxon>
        <taxon>Metazoa</taxon>
        <taxon>Ecdysozoa</taxon>
        <taxon>Nematoda</taxon>
        <taxon>Chromadorea</taxon>
        <taxon>Rhabditida</taxon>
        <taxon>Rhabditina</taxon>
        <taxon>Rhabditomorpha</taxon>
        <taxon>Rhabditoidea</taxon>
        <taxon>Rhabditidae</taxon>
        <taxon>Peloderinae</taxon>
        <taxon>Caenorhabditis</taxon>
    </lineage>
</organism>
<dbReference type="PaxDb" id="6239-M03E7.3"/>
<dbReference type="FunCoup" id="Q21497">
    <property type="interactions" value="439"/>
</dbReference>
<dbReference type="OrthoDB" id="5790538at2759"/>
<dbReference type="Bgee" id="WBGene00019755">
    <property type="expression patterns" value="Expressed in pharyngeal muscle cell (C elegans) and 2 other cell types or tissues"/>
</dbReference>
<gene>
    <name evidence="2" type="ORF">CELE_M03E7.3</name>
    <name evidence="2 4" type="ORF">M03E7.3</name>
</gene>
<evidence type="ECO:0000256" key="1">
    <source>
        <dbReference type="SAM" id="Phobius"/>
    </source>
</evidence>
<keyword evidence="1" id="KW-1133">Transmembrane helix</keyword>
<dbReference type="InParanoid" id="Q21497"/>
<dbReference type="AlphaFoldDB" id="Q21497"/>
<dbReference type="WormBase" id="M03E7.3">
    <property type="protein sequence ID" value="CE40862"/>
    <property type="gene ID" value="WBGene00019755"/>
</dbReference>
<dbReference type="RefSeq" id="NP_504482.2">
    <property type="nucleotide sequence ID" value="NM_072081.2"/>
</dbReference>
<evidence type="ECO:0000313" key="4">
    <source>
        <dbReference type="WormBase" id="M03E7.3"/>
    </source>
</evidence>
<dbReference type="GeneID" id="187423"/>
<protein>
    <submittedName>
        <fullName evidence="2">LITAF domain-containing protein</fullName>
    </submittedName>
</protein>
<dbReference type="eggNOG" id="ENOG502TIFQ">
    <property type="taxonomic scope" value="Eukaryota"/>
</dbReference>
<dbReference type="HOGENOM" id="CLU_2388236_0_0_1"/>
<dbReference type="EMBL" id="BX284605">
    <property type="protein sequence ID" value="CCD68246.1"/>
    <property type="molecule type" value="Genomic_DNA"/>
</dbReference>
<sequence length="105" mass="12407">MYSDVNFDENPLCESCKADKVQRKPSNFGFLAMYCLWWFGGFGLVIFKLTLFDYCENCYYINFMKKSRPKRMFSLVVDDKSQLEMPPVDAAEVKKKFDENLLQKI</sequence>